<evidence type="ECO:0000259" key="5">
    <source>
        <dbReference type="PROSITE" id="PS50977"/>
    </source>
</evidence>
<dbReference type="SUPFAM" id="SSF48498">
    <property type="entry name" value="Tetracyclin repressor-like, C-terminal domain"/>
    <property type="match status" value="1"/>
</dbReference>
<dbReference type="EMBL" id="JBHSML010000003">
    <property type="protein sequence ID" value="MFC5515891.1"/>
    <property type="molecule type" value="Genomic_DNA"/>
</dbReference>
<dbReference type="PANTHER" id="PTHR30055">
    <property type="entry name" value="HTH-TYPE TRANSCRIPTIONAL REGULATOR RUTR"/>
    <property type="match status" value="1"/>
</dbReference>
<keyword evidence="2 4" id="KW-0238">DNA-binding</keyword>
<accession>A0ABW0PUQ8</accession>
<dbReference type="PROSITE" id="PS50977">
    <property type="entry name" value="HTH_TETR_2"/>
    <property type="match status" value="1"/>
</dbReference>
<dbReference type="InterPro" id="IPR050109">
    <property type="entry name" value="HTH-type_TetR-like_transc_reg"/>
</dbReference>
<organism evidence="6 7">
    <name type="scientific">Kaistia terrae</name>
    <dbReference type="NCBI Taxonomy" id="537017"/>
    <lineage>
        <taxon>Bacteria</taxon>
        <taxon>Pseudomonadati</taxon>
        <taxon>Pseudomonadota</taxon>
        <taxon>Alphaproteobacteria</taxon>
        <taxon>Hyphomicrobiales</taxon>
        <taxon>Kaistiaceae</taxon>
        <taxon>Kaistia</taxon>
    </lineage>
</organism>
<evidence type="ECO:0000256" key="1">
    <source>
        <dbReference type="ARBA" id="ARBA00023015"/>
    </source>
</evidence>
<evidence type="ECO:0000313" key="7">
    <source>
        <dbReference type="Proteomes" id="UP001596150"/>
    </source>
</evidence>
<feature type="domain" description="HTH tetR-type" evidence="5">
    <location>
        <begin position="127"/>
        <end position="187"/>
    </location>
</feature>
<sequence length="311" mass="33352">MKPKALFSALSANAPNHCTMKSGKKPGVFKRGGEPAGVAPGDGVSCGDVCAEASMTSNLSLFAATRKSLLLNDVQLNIIVLNAVQYMLSRPVIGNAVGVAGPAFAGMRSGLAEGRNGMARRSDHAPDELKRLASDAGRAIASEEGLRGLTVRRVAERIGYAPGTLYNLFANLDDLIVQINGSTLDALGVVLAEAAKADPEDRPRKLVEAYFDFVESRPRLWSMLFEHRLPEGEDLPDWYRPKLAALLALVAEALGPLMQDQTFEARQAIIVTMWAGLHGISTLAVSSKLTLVAETDPRQLGHLLVQRMLGR</sequence>
<dbReference type="InterPro" id="IPR009057">
    <property type="entry name" value="Homeodomain-like_sf"/>
</dbReference>
<protein>
    <submittedName>
        <fullName evidence="6">TetR/AcrR family transcriptional regulator</fullName>
    </submittedName>
</protein>
<dbReference type="RefSeq" id="WP_266341890.1">
    <property type="nucleotide sequence ID" value="NZ_JAPKNH010000001.1"/>
</dbReference>
<dbReference type="InterPro" id="IPR025996">
    <property type="entry name" value="MT1864/Rv1816-like_C"/>
</dbReference>
<evidence type="ECO:0000256" key="2">
    <source>
        <dbReference type="ARBA" id="ARBA00023125"/>
    </source>
</evidence>
<dbReference type="Proteomes" id="UP001596150">
    <property type="component" value="Unassembled WGS sequence"/>
</dbReference>
<keyword evidence="1" id="KW-0805">Transcription regulation</keyword>
<keyword evidence="3" id="KW-0804">Transcription</keyword>
<reference evidence="7" key="1">
    <citation type="journal article" date="2019" name="Int. J. Syst. Evol. Microbiol.">
        <title>The Global Catalogue of Microorganisms (GCM) 10K type strain sequencing project: providing services to taxonomists for standard genome sequencing and annotation.</title>
        <authorList>
            <consortium name="The Broad Institute Genomics Platform"/>
            <consortium name="The Broad Institute Genome Sequencing Center for Infectious Disease"/>
            <person name="Wu L."/>
            <person name="Ma J."/>
        </authorList>
    </citation>
    <scope>NUCLEOTIDE SEQUENCE [LARGE SCALE GENOMIC DNA]</scope>
    <source>
        <strain evidence="7">KACC 12633</strain>
    </source>
</reference>
<dbReference type="Pfam" id="PF00440">
    <property type="entry name" value="TetR_N"/>
    <property type="match status" value="1"/>
</dbReference>
<proteinExistence type="predicted"/>
<evidence type="ECO:0000256" key="4">
    <source>
        <dbReference type="PROSITE-ProRule" id="PRU00335"/>
    </source>
</evidence>
<name>A0ABW0PUQ8_9HYPH</name>
<dbReference type="PANTHER" id="PTHR30055:SF234">
    <property type="entry name" value="HTH-TYPE TRANSCRIPTIONAL REGULATOR BETI"/>
    <property type="match status" value="1"/>
</dbReference>
<evidence type="ECO:0000256" key="3">
    <source>
        <dbReference type="ARBA" id="ARBA00023163"/>
    </source>
</evidence>
<dbReference type="InterPro" id="IPR036271">
    <property type="entry name" value="Tet_transcr_reg_TetR-rel_C_sf"/>
</dbReference>
<dbReference type="Gene3D" id="1.10.357.10">
    <property type="entry name" value="Tetracycline Repressor, domain 2"/>
    <property type="match status" value="1"/>
</dbReference>
<dbReference type="SUPFAM" id="SSF46689">
    <property type="entry name" value="Homeodomain-like"/>
    <property type="match status" value="1"/>
</dbReference>
<evidence type="ECO:0000313" key="6">
    <source>
        <dbReference type="EMBL" id="MFC5515891.1"/>
    </source>
</evidence>
<feature type="DNA-binding region" description="H-T-H motif" evidence="4">
    <location>
        <begin position="150"/>
        <end position="169"/>
    </location>
</feature>
<dbReference type="Pfam" id="PF13305">
    <property type="entry name" value="TetR_C_33"/>
    <property type="match status" value="1"/>
</dbReference>
<keyword evidence="7" id="KW-1185">Reference proteome</keyword>
<dbReference type="InterPro" id="IPR001647">
    <property type="entry name" value="HTH_TetR"/>
</dbReference>
<gene>
    <name evidence="6" type="ORF">ACFPP9_08935</name>
</gene>
<comment type="caution">
    <text evidence="6">The sequence shown here is derived from an EMBL/GenBank/DDBJ whole genome shotgun (WGS) entry which is preliminary data.</text>
</comment>